<keyword evidence="5 12" id="KW-0812">Transmembrane</keyword>
<keyword evidence="4" id="KW-0808">Transferase</keyword>
<evidence type="ECO:0000256" key="11">
    <source>
        <dbReference type="ARBA" id="ARBA00078545"/>
    </source>
</evidence>
<dbReference type="EMBL" id="GG745334">
    <property type="protein sequence ID" value="KNE59494.1"/>
    <property type="molecule type" value="Genomic_DNA"/>
</dbReference>
<evidence type="ECO:0000256" key="7">
    <source>
        <dbReference type="ARBA" id="ARBA00022989"/>
    </source>
</evidence>
<evidence type="ECO:0000259" key="13">
    <source>
        <dbReference type="Pfam" id="PF00291"/>
    </source>
</evidence>
<evidence type="ECO:0000256" key="5">
    <source>
        <dbReference type="ARBA" id="ARBA00022692"/>
    </source>
</evidence>
<name>A0A0L0SAS0_ALLM3</name>
<dbReference type="eggNOG" id="KOG1481">
    <property type="taxonomic scope" value="Eukaryota"/>
</dbReference>
<evidence type="ECO:0000256" key="2">
    <source>
        <dbReference type="ARBA" id="ARBA00007103"/>
    </source>
</evidence>
<comment type="similarity">
    <text evidence="2">Belongs to the cysteine synthase/cystathionine beta-synthase family.</text>
</comment>
<keyword evidence="7 12" id="KW-1133">Transmembrane helix</keyword>
<dbReference type="STRING" id="578462.A0A0L0SAS0"/>
<comment type="subcellular location">
    <subcellularLocation>
        <location evidence="1">Mitochondrion outer membrane</location>
        <topology evidence="1">Single-pass membrane protein</topology>
    </subcellularLocation>
</comment>
<dbReference type="Gene3D" id="3.40.50.1100">
    <property type="match status" value="2"/>
</dbReference>
<dbReference type="Proteomes" id="UP000054350">
    <property type="component" value="Unassembled WGS sequence"/>
</dbReference>
<reference evidence="14 15" key="1">
    <citation type="submission" date="2009-11" db="EMBL/GenBank/DDBJ databases">
        <title>Annotation of Allomyces macrogynus ATCC 38327.</title>
        <authorList>
            <consortium name="The Broad Institute Genome Sequencing Platform"/>
            <person name="Russ C."/>
            <person name="Cuomo C."/>
            <person name="Burger G."/>
            <person name="Gray M.W."/>
            <person name="Holland P.W.H."/>
            <person name="King N."/>
            <person name="Lang F.B.F."/>
            <person name="Roger A.J."/>
            <person name="Ruiz-Trillo I."/>
            <person name="Young S.K."/>
            <person name="Zeng Q."/>
            <person name="Gargeya S."/>
            <person name="Fitzgerald M."/>
            <person name="Haas B."/>
            <person name="Abouelleil A."/>
            <person name="Alvarado L."/>
            <person name="Arachchi H.M."/>
            <person name="Berlin A."/>
            <person name="Chapman S.B."/>
            <person name="Gearin G."/>
            <person name="Goldberg J."/>
            <person name="Griggs A."/>
            <person name="Gujja S."/>
            <person name="Hansen M."/>
            <person name="Heiman D."/>
            <person name="Howarth C."/>
            <person name="Larimer J."/>
            <person name="Lui A."/>
            <person name="MacDonald P.J.P."/>
            <person name="McCowen C."/>
            <person name="Montmayeur A."/>
            <person name="Murphy C."/>
            <person name="Neiman D."/>
            <person name="Pearson M."/>
            <person name="Priest M."/>
            <person name="Roberts A."/>
            <person name="Saif S."/>
            <person name="Shea T."/>
            <person name="Sisk P."/>
            <person name="Stolte C."/>
            <person name="Sykes S."/>
            <person name="Wortman J."/>
            <person name="Nusbaum C."/>
            <person name="Birren B."/>
        </authorList>
    </citation>
    <scope>NUCLEOTIDE SEQUENCE [LARGE SCALE GENOMIC DNA]</scope>
    <source>
        <strain evidence="14 15">ATCC 38327</strain>
    </source>
</reference>
<dbReference type="Pfam" id="PF00291">
    <property type="entry name" value="PALP"/>
    <property type="match status" value="1"/>
</dbReference>
<dbReference type="AlphaFoldDB" id="A0A0L0SAS0"/>
<feature type="domain" description="Tryptophan synthase beta chain-like PALP" evidence="13">
    <location>
        <begin position="75"/>
        <end position="392"/>
    </location>
</feature>
<evidence type="ECO:0000313" key="15">
    <source>
        <dbReference type="Proteomes" id="UP000054350"/>
    </source>
</evidence>
<evidence type="ECO:0000256" key="1">
    <source>
        <dbReference type="ARBA" id="ARBA00004572"/>
    </source>
</evidence>
<dbReference type="InterPro" id="IPR001926">
    <property type="entry name" value="TrpB-like_PALP"/>
</dbReference>
<dbReference type="EC" id="2.5.1.47" evidence="3"/>
<comment type="catalytic activity">
    <reaction evidence="10">
        <text>O-acetyl-L-serine + hydrogen sulfide = L-cysteine + acetate</text>
        <dbReference type="Rhea" id="RHEA:14829"/>
        <dbReference type="ChEBI" id="CHEBI:29919"/>
        <dbReference type="ChEBI" id="CHEBI:30089"/>
        <dbReference type="ChEBI" id="CHEBI:35235"/>
        <dbReference type="ChEBI" id="CHEBI:58340"/>
        <dbReference type="EC" id="2.5.1.47"/>
    </reaction>
</comment>
<sequence length="425" mass="45513">MAASASCNLPLVPMSTNHSATMTVVAATAAAATLAASLTLFQFWSAGSGTRRRSPAASSRPVSPVVVHDDGVVGMIGNTPLVRLMTLSELTGCDIFGKAEFLNPGGSSKDRVALSIITEAERRGDLVPHTGATVFEGTVGSTGISLALLCRARGYRCHIVMPDDVASDKVAMLERLGATVERVRPVSIIDANHFVNVARRRAEEAQERAVRGGRPGTGGVFANQFETLDNFKVHYEVTGPEVYEQTGGELDVFVMGAGTGGTLAGVARYLKPRIPTLRVVLADPQGSGLFNKVKHNVFYAPTEAEGRRRRHQIDTVVEGIGINRLTRNFEQALGVVDDAMRVTDQEAVSMARYLMREEGLFVGSSSAVNVVAAVKVAKMSRPGTRIVTLLCDSGTRHLTKFWSDDFLRQQGLDPAPTGRDYIASL</sequence>
<evidence type="ECO:0000256" key="4">
    <source>
        <dbReference type="ARBA" id="ARBA00022679"/>
    </source>
</evidence>
<dbReference type="SUPFAM" id="SSF53686">
    <property type="entry name" value="Tryptophan synthase beta subunit-like PLP-dependent enzymes"/>
    <property type="match status" value="1"/>
</dbReference>
<keyword evidence="8" id="KW-0496">Mitochondrion</keyword>
<evidence type="ECO:0000256" key="6">
    <source>
        <dbReference type="ARBA" id="ARBA00022787"/>
    </source>
</evidence>
<evidence type="ECO:0000256" key="12">
    <source>
        <dbReference type="SAM" id="Phobius"/>
    </source>
</evidence>
<evidence type="ECO:0000256" key="8">
    <source>
        <dbReference type="ARBA" id="ARBA00023128"/>
    </source>
</evidence>
<accession>A0A0L0SAS0</accession>
<organism evidence="14 15">
    <name type="scientific">Allomyces macrogynus (strain ATCC 38327)</name>
    <name type="common">Allomyces javanicus var. macrogynus</name>
    <dbReference type="NCBI Taxonomy" id="578462"/>
    <lineage>
        <taxon>Eukaryota</taxon>
        <taxon>Fungi</taxon>
        <taxon>Fungi incertae sedis</taxon>
        <taxon>Blastocladiomycota</taxon>
        <taxon>Blastocladiomycetes</taxon>
        <taxon>Blastocladiales</taxon>
        <taxon>Blastocladiaceae</taxon>
        <taxon>Allomyces</taxon>
    </lineage>
</organism>
<dbReference type="GO" id="GO:0005741">
    <property type="term" value="C:mitochondrial outer membrane"/>
    <property type="evidence" value="ECO:0007669"/>
    <property type="project" value="UniProtKB-SubCell"/>
</dbReference>
<dbReference type="FunFam" id="3.40.50.1100:FF:000096">
    <property type="entry name" value="Related to cysteine synthase"/>
    <property type="match status" value="1"/>
</dbReference>
<dbReference type="OrthoDB" id="10259545at2759"/>
<keyword evidence="6" id="KW-1000">Mitochondrion outer membrane</keyword>
<dbReference type="CDD" id="cd01561">
    <property type="entry name" value="CBS_like"/>
    <property type="match status" value="1"/>
</dbReference>
<dbReference type="VEuPathDB" id="FungiDB:AMAG_03768"/>
<dbReference type="OMA" id="WMADYGF"/>
<dbReference type="GO" id="GO:0004124">
    <property type="term" value="F:cysteine synthase activity"/>
    <property type="evidence" value="ECO:0007669"/>
    <property type="project" value="UniProtKB-EC"/>
</dbReference>
<reference evidence="15" key="2">
    <citation type="submission" date="2009-11" db="EMBL/GenBank/DDBJ databases">
        <title>The Genome Sequence of Allomyces macrogynus strain ATCC 38327.</title>
        <authorList>
            <consortium name="The Broad Institute Genome Sequencing Platform"/>
            <person name="Russ C."/>
            <person name="Cuomo C."/>
            <person name="Shea T."/>
            <person name="Young S.K."/>
            <person name="Zeng Q."/>
            <person name="Koehrsen M."/>
            <person name="Haas B."/>
            <person name="Borodovsky M."/>
            <person name="Guigo R."/>
            <person name="Alvarado L."/>
            <person name="Berlin A."/>
            <person name="Borenstein D."/>
            <person name="Chen Z."/>
            <person name="Engels R."/>
            <person name="Freedman E."/>
            <person name="Gellesch M."/>
            <person name="Goldberg J."/>
            <person name="Griggs A."/>
            <person name="Gujja S."/>
            <person name="Heiman D."/>
            <person name="Hepburn T."/>
            <person name="Howarth C."/>
            <person name="Jen D."/>
            <person name="Larson L."/>
            <person name="Lewis B."/>
            <person name="Mehta T."/>
            <person name="Park D."/>
            <person name="Pearson M."/>
            <person name="Roberts A."/>
            <person name="Saif S."/>
            <person name="Shenoy N."/>
            <person name="Sisk P."/>
            <person name="Stolte C."/>
            <person name="Sykes S."/>
            <person name="Walk T."/>
            <person name="White J."/>
            <person name="Yandava C."/>
            <person name="Burger G."/>
            <person name="Gray M.W."/>
            <person name="Holland P.W.H."/>
            <person name="King N."/>
            <person name="Lang F.B.F."/>
            <person name="Roger A.J."/>
            <person name="Ruiz-Trillo I."/>
            <person name="Lander E."/>
            <person name="Nusbaum C."/>
        </authorList>
    </citation>
    <scope>NUCLEOTIDE SEQUENCE [LARGE SCALE GENOMIC DNA]</scope>
    <source>
        <strain evidence="15">ATCC 38327</strain>
    </source>
</reference>
<feature type="transmembrane region" description="Helical" evidence="12">
    <location>
        <begin position="20"/>
        <end position="44"/>
    </location>
</feature>
<evidence type="ECO:0000256" key="9">
    <source>
        <dbReference type="ARBA" id="ARBA00023136"/>
    </source>
</evidence>
<evidence type="ECO:0000256" key="3">
    <source>
        <dbReference type="ARBA" id="ARBA00012681"/>
    </source>
</evidence>
<evidence type="ECO:0000256" key="10">
    <source>
        <dbReference type="ARBA" id="ARBA00047931"/>
    </source>
</evidence>
<protein>
    <recommendedName>
        <fullName evidence="3">cysteine synthase</fullName>
        <ecNumber evidence="3">2.5.1.47</ecNumber>
    </recommendedName>
    <alternativeName>
        <fullName evidence="11">Cysteine synthase-like protein</fullName>
    </alternativeName>
</protein>
<gene>
    <name evidence="14" type="ORF">AMAG_03768</name>
</gene>
<dbReference type="InterPro" id="IPR036052">
    <property type="entry name" value="TrpB-like_PALP_sf"/>
</dbReference>
<proteinExistence type="inferred from homology"/>
<keyword evidence="9 12" id="KW-0472">Membrane</keyword>
<dbReference type="InterPro" id="IPR050214">
    <property type="entry name" value="Cys_Synth/Cystath_Beta-Synth"/>
</dbReference>
<keyword evidence="15" id="KW-1185">Reference proteome</keyword>
<evidence type="ECO:0000313" key="14">
    <source>
        <dbReference type="EMBL" id="KNE59494.1"/>
    </source>
</evidence>
<dbReference type="PANTHER" id="PTHR10314">
    <property type="entry name" value="CYSTATHIONINE BETA-SYNTHASE"/>
    <property type="match status" value="1"/>
</dbReference>